<evidence type="ECO:0000313" key="4">
    <source>
        <dbReference type="Proteomes" id="UP000015454"/>
    </source>
</evidence>
<dbReference type="SUPFAM" id="SSF82185">
    <property type="entry name" value="Histone H3 K4-specific methyltransferase SET7/9 N-terminal domain"/>
    <property type="match status" value="2"/>
</dbReference>
<dbReference type="AlphaFoldDB" id="T0GH71"/>
<gene>
    <name evidence="3" type="ORF">LEP1GSC050_4355</name>
</gene>
<keyword evidence="2" id="KW-0472">Membrane</keyword>
<organism evidence="3 4">
    <name type="scientific">Leptospira broomii serovar Hurstbridge str. 5399</name>
    <dbReference type="NCBI Taxonomy" id="1049789"/>
    <lineage>
        <taxon>Bacteria</taxon>
        <taxon>Pseudomonadati</taxon>
        <taxon>Spirochaetota</taxon>
        <taxon>Spirochaetia</taxon>
        <taxon>Leptospirales</taxon>
        <taxon>Leptospiraceae</taxon>
        <taxon>Leptospira</taxon>
    </lineage>
</organism>
<dbReference type="SMART" id="SM00698">
    <property type="entry name" value="MORN"/>
    <property type="match status" value="5"/>
</dbReference>
<evidence type="ECO:0000256" key="1">
    <source>
        <dbReference type="ARBA" id="ARBA00022737"/>
    </source>
</evidence>
<keyword evidence="4" id="KW-1185">Reference proteome</keyword>
<keyword evidence="2" id="KW-0812">Transmembrane</keyword>
<evidence type="ECO:0000313" key="3">
    <source>
        <dbReference type="EMBL" id="EQA46194.1"/>
    </source>
</evidence>
<dbReference type="Proteomes" id="UP000015454">
    <property type="component" value="Unassembled WGS sequence"/>
</dbReference>
<dbReference type="InterPro" id="IPR003409">
    <property type="entry name" value="MORN"/>
</dbReference>
<name>T0GH71_9LEPT</name>
<dbReference type="PANTHER" id="PTHR23084:SF263">
    <property type="entry name" value="MORN REPEAT-CONTAINING PROTEIN 1"/>
    <property type="match status" value="1"/>
</dbReference>
<keyword evidence="2" id="KW-1133">Transmembrane helix</keyword>
<dbReference type="RefSeq" id="WP_010568941.1">
    <property type="nucleotide sequence ID" value="NZ_AHMO02000008.1"/>
</dbReference>
<accession>T0GH71</accession>
<protein>
    <submittedName>
        <fullName evidence="3">MORN repeat protein</fullName>
    </submittedName>
</protein>
<dbReference type="PANTHER" id="PTHR23084">
    <property type="entry name" value="PHOSPHATIDYLINOSITOL-4-PHOSPHATE 5-KINASE RELATED"/>
    <property type="match status" value="1"/>
</dbReference>
<dbReference type="OrthoDB" id="346046at2"/>
<dbReference type="STRING" id="1049789.LEP1GSC050_4355"/>
<dbReference type="Pfam" id="PF02493">
    <property type="entry name" value="MORN"/>
    <property type="match status" value="6"/>
</dbReference>
<dbReference type="Gene3D" id="2.20.110.10">
    <property type="entry name" value="Histone H3 K4-specific methyltransferase SET7/9 N-terminal domain"/>
    <property type="match status" value="3"/>
</dbReference>
<sequence>MKKTFINFLQSIQVPRFYAFARSIPYSKKTQWIVLLLFLGWFAIVVVPFFLSSANGTCKSGSCWFGTGVMSYPDGNEYKGEFLLRKGHGNGEFRSQKGERYFGEWSWGKKNGYGIYSYANGDVYEGHFSANVKEGFGAFSWKGGVRYIGQWEKGEPSGKGKLILNDGKLVLDGEYRKGVIYQGKGMYVYEDQTRYIGEWQEGKRHGFGVLLDSDGSLIYSGLWENDRQLKSAPSKGKRTS</sequence>
<dbReference type="EMBL" id="AHMO02000008">
    <property type="protein sequence ID" value="EQA46194.1"/>
    <property type="molecule type" value="Genomic_DNA"/>
</dbReference>
<evidence type="ECO:0000256" key="2">
    <source>
        <dbReference type="SAM" id="Phobius"/>
    </source>
</evidence>
<feature type="transmembrane region" description="Helical" evidence="2">
    <location>
        <begin position="32"/>
        <end position="51"/>
    </location>
</feature>
<keyword evidence="1" id="KW-0677">Repeat</keyword>
<proteinExistence type="predicted"/>
<reference evidence="3" key="1">
    <citation type="submission" date="2013-05" db="EMBL/GenBank/DDBJ databases">
        <authorList>
            <person name="Harkins D.M."/>
            <person name="Durkin A.S."/>
            <person name="Brinkac L.M."/>
            <person name="Haft D.H."/>
            <person name="Selengut J.D."/>
            <person name="Sanka R."/>
            <person name="DePew J."/>
            <person name="Purushe J."/>
            <person name="Hartskeerl R.A."/>
            <person name="Ahmed A."/>
            <person name="van der Linden H."/>
            <person name="Goris M.G.A."/>
            <person name="Vinetz J.M."/>
            <person name="Sutton G.G."/>
            <person name="Nierman W.C."/>
            <person name="Fouts D.E."/>
        </authorList>
    </citation>
    <scope>NUCLEOTIDE SEQUENCE [LARGE SCALE GENOMIC DNA]</scope>
    <source>
        <strain evidence="3">5399</strain>
    </source>
</reference>
<comment type="caution">
    <text evidence="3">The sequence shown here is derived from an EMBL/GenBank/DDBJ whole genome shotgun (WGS) entry which is preliminary data.</text>
</comment>